<dbReference type="OrthoDB" id="2019803at2759"/>
<feature type="compositionally biased region" description="Basic and acidic residues" evidence="10">
    <location>
        <begin position="270"/>
        <end position="279"/>
    </location>
</feature>
<name>A0A6A4M3H3_9ERIC</name>
<dbReference type="AlphaFoldDB" id="A0A6A4M3H3"/>
<dbReference type="EMBL" id="QEFC01000977">
    <property type="protein sequence ID" value="KAE9461317.1"/>
    <property type="molecule type" value="Genomic_DNA"/>
</dbReference>
<evidence type="ECO:0000256" key="5">
    <source>
        <dbReference type="ARBA" id="ARBA00022853"/>
    </source>
</evidence>
<feature type="region of interest" description="Disordered" evidence="10">
    <location>
        <begin position="116"/>
        <end position="279"/>
    </location>
</feature>
<keyword evidence="9" id="KW-0479">Metal-binding</keyword>
<evidence type="ECO:0000256" key="4">
    <source>
        <dbReference type="ARBA" id="ARBA00022801"/>
    </source>
</evidence>
<evidence type="ECO:0000256" key="10">
    <source>
        <dbReference type="SAM" id="MobiDB-lite"/>
    </source>
</evidence>
<feature type="compositionally biased region" description="Polar residues" evidence="10">
    <location>
        <begin position="256"/>
        <end position="269"/>
    </location>
</feature>
<keyword evidence="7" id="KW-0804">Transcription</keyword>
<dbReference type="InterPro" id="IPR013087">
    <property type="entry name" value="Znf_C2H2_type"/>
</dbReference>
<evidence type="ECO:0000256" key="8">
    <source>
        <dbReference type="ARBA" id="ARBA00023242"/>
    </source>
</evidence>
<dbReference type="PROSITE" id="PS50157">
    <property type="entry name" value="ZINC_FINGER_C2H2_2"/>
    <property type="match status" value="1"/>
</dbReference>
<dbReference type="GO" id="GO:0006325">
    <property type="term" value="P:chromatin organization"/>
    <property type="evidence" value="ECO:0007669"/>
    <property type="project" value="UniProtKB-KW"/>
</dbReference>
<keyword evidence="3" id="KW-0678">Repressor</keyword>
<keyword evidence="6" id="KW-0805">Transcription regulation</keyword>
<evidence type="ECO:0000313" key="13">
    <source>
        <dbReference type="Proteomes" id="UP000428333"/>
    </source>
</evidence>
<keyword evidence="9" id="KW-0862">Zinc</keyword>
<dbReference type="Pfam" id="PF17800">
    <property type="entry name" value="NPL"/>
    <property type="match status" value="1"/>
</dbReference>
<dbReference type="Proteomes" id="UP000428333">
    <property type="component" value="Linkage Group LG04"/>
</dbReference>
<evidence type="ECO:0000256" key="2">
    <source>
        <dbReference type="ARBA" id="ARBA00006673"/>
    </source>
</evidence>
<evidence type="ECO:0000256" key="7">
    <source>
        <dbReference type="ARBA" id="ARBA00023163"/>
    </source>
</evidence>
<comment type="caution">
    <text evidence="12">The sequence shown here is derived from an EMBL/GenBank/DDBJ whole genome shotgun (WGS) entry which is preliminary data.</text>
</comment>
<dbReference type="GO" id="GO:0008270">
    <property type="term" value="F:zinc ion binding"/>
    <property type="evidence" value="ECO:0007669"/>
    <property type="project" value="UniProtKB-KW"/>
</dbReference>
<keyword evidence="4" id="KW-0378">Hydrolase</keyword>
<keyword evidence="5" id="KW-0156">Chromatin regulator</keyword>
<feature type="compositionally biased region" description="Low complexity" evidence="10">
    <location>
        <begin position="194"/>
        <end position="203"/>
    </location>
</feature>
<dbReference type="PROSITE" id="PS00028">
    <property type="entry name" value="ZINC_FINGER_C2H2_1"/>
    <property type="match status" value="1"/>
</dbReference>
<comment type="subcellular location">
    <subcellularLocation>
        <location evidence="1">Nucleus</location>
        <location evidence="1">Nucleolus</location>
    </subcellularLocation>
</comment>
<dbReference type="Gene3D" id="2.60.120.340">
    <property type="entry name" value="Nucleoplasmin core domain"/>
    <property type="match status" value="1"/>
</dbReference>
<feature type="compositionally biased region" description="Basic and acidic residues" evidence="10">
    <location>
        <begin position="206"/>
        <end position="218"/>
    </location>
</feature>
<keyword evidence="13" id="KW-1185">Reference proteome</keyword>
<dbReference type="InterPro" id="IPR041232">
    <property type="entry name" value="NPL"/>
</dbReference>
<organism evidence="12 13">
    <name type="scientific">Rhododendron williamsianum</name>
    <dbReference type="NCBI Taxonomy" id="262921"/>
    <lineage>
        <taxon>Eukaryota</taxon>
        <taxon>Viridiplantae</taxon>
        <taxon>Streptophyta</taxon>
        <taxon>Embryophyta</taxon>
        <taxon>Tracheophyta</taxon>
        <taxon>Spermatophyta</taxon>
        <taxon>Magnoliopsida</taxon>
        <taxon>eudicotyledons</taxon>
        <taxon>Gunneridae</taxon>
        <taxon>Pentapetalae</taxon>
        <taxon>asterids</taxon>
        <taxon>Ericales</taxon>
        <taxon>Ericaceae</taxon>
        <taxon>Ericoideae</taxon>
        <taxon>Rhodoreae</taxon>
        <taxon>Rhododendron</taxon>
    </lineage>
</organism>
<feature type="domain" description="C2H2-type" evidence="11">
    <location>
        <begin position="253"/>
        <end position="279"/>
    </location>
</feature>
<protein>
    <recommendedName>
        <fullName evidence="11">C2H2-type domain-containing protein</fullName>
    </recommendedName>
</protein>
<feature type="compositionally biased region" description="Acidic residues" evidence="10">
    <location>
        <begin position="147"/>
        <end position="180"/>
    </location>
</feature>
<evidence type="ECO:0000313" key="12">
    <source>
        <dbReference type="EMBL" id="KAE9461317.1"/>
    </source>
</evidence>
<evidence type="ECO:0000256" key="3">
    <source>
        <dbReference type="ARBA" id="ARBA00022491"/>
    </source>
</evidence>
<comment type="similarity">
    <text evidence="2">Belongs to the histone deacetylase HD2 family.</text>
</comment>
<feature type="compositionally biased region" description="Polar residues" evidence="10">
    <location>
        <begin position="226"/>
        <end position="241"/>
    </location>
</feature>
<evidence type="ECO:0000256" key="6">
    <source>
        <dbReference type="ARBA" id="ARBA00023015"/>
    </source>
</evidence>
<sequence>MEFWGVEVKAGEPVKVTPEAGQIIHVSQAAMGEGKKGKGNDHIPLHVKIDGKKLVVGSLSGENFPQITFDLVFEKEFELSHDWKNGSVYFYSLESDEEEDAPIGIMGNGEIKPEVKEAKPAASKGKAGKPESSAKAKVVVKPKKEDESDEDESEDEDMLNASDDIGDSDDEDDSEDEDEETPQKAVSGQKRPIKSATKTPVAAKKAKSDTPQKTDGKKGGGHTATPHPSKNQGKTAANSNKSNEKTPKSGGKISCKSCTKTFTSGTGLESHTKDKHSGK</sequence>
<dbReference type="FunFam" id="2.60.120.340:FF:000004">
    <property type="entry name" value="Histone deacetylase HDT1"/>
    <property type="match status" value="1"/>
</dbReference>
<accession>A0A6A4M3H3</accession>
<evidence type="ECO:0000259" key="11">
    <source>
        <dbReference type="PROSITE" id="PS50157"/>
    </source>
</evidence>
<gene>
    <name evidence="12" type="ORF">C3L33_06768</name>
</gene>
<evidence type="ECO:0000256" key="1">
    <source>
        <dbReference type="ARBA" id="ARBA00004604"/>
    </source>
</evidence>
<feature type="non-terminal residue" evidence="12">
    <location>
        <position position="1"/>
    </location>
</feature>
<proteinExistence type="inferred from homology"/>
<evidence type="ECO:0000256" key="9">
    <source>
        <dbReference type="PROSITE-ProRule" id="PRU00042"/>
    </source>
</evidence>
<dbReference type="GO" id="GO:0016787">
    <property type="term" value="F:hydrolase activity"/>
    <property type="evidence" value="ECO:0007669"/>
    <property type="project" value="UniProtKB-KW"/>
</dbReference>
<keyword evidence="8" id="KW-0539">Nucleus</keyword>
<dbReference type="GO" id="GO:0005730">
    <property type="term" value="C:nucleolus"/>
    <property type="evidence" value="ECO:0007669"/>
    <property type="project" value="UniProtKB-SubCell"/>
</dbReference>
<keyword evidence="9" id="KW-0863">Zinc-finger</keyword>
<reference evidence="12 13" key="1">
    <citation type="journal article" date="2019" name="Genome Biol. Evol.">
        <title>The Rhododendron genome and chromosomal organization provide insight into shared whole-genome duplications across the heath family (Ericaceae).</title>
        <authorList>
            <person name="Soza V.L."/>
            <person name="Lindsley D."/>
            <person name="Waalkes A."/>
            <person name="Ramage E."/>
            <person name="Patwardhan R.P."/>
            <person name="Burton J.N."/>
            <person name="Adey A."/>
            <person name="Kumar A."/>
            <person name="Qiu R."/>
            <person name="Shendure J."/>
            <person name="Hall B."/>
        </authorList>
    </citation>
    <scope>NUCLEOTIDE SEQUENCE [LARGE SCALE GENOMIC DNA]</scope>
    <source>
        <strain evidence="12">RSF 1966-606</strain>
    </source>
</reference>